<keyword evidence="2 3" id="KW-0862">Zinc</keyword>
<feature type="binding site" evidence="3">
    <location>
        <position position="130"/>
    </location>
    <ligand>
        <name>Zn(2+)</name>
        <dbReference type="ChEBI" id="CHEBI:29105"/>
    </ligand>
</feature>
<keyword evidence="6" id="KW-1185">Reference proteome</keyword>
<keyword evidence="4" id="KW-0175">Coiled coil</keyword>
<dbReference type="GO" id="GO:0006123">
    <property type="term" value="P:mitochondrial electron transport, cytochrome c to oxygen"/>
    <property type="evidence" value="ECO:0007669"/>
    <property type="project" value="InterPro"/>
</dbReference>
<dbReference type="PANTHER" id="PTHR10122">
    <property type="entry name" value="CYTOCHROME C OXIDASE SUBUNIT 5B, MITOCHONDRIAL"/>
    <property type="match status" value="1"/>
</dbReference>
<dbReference type="Gene3D" id="2.60.11.10">
    <property type="entry name" value="Cytochrome c oxidase, subunit Vb"/>
    <property type="match status" value="1"/>
</dbReference>
<feature type="coiled-coil region" evidence="4">
    <location>
        <begin position="159"/>
        <end position="186"/>
    </location>
</feature>
<dbReference type="GO" id="GO:0046872">
    <property type="term" value="F:metal ion binding"/>
    <property type="evidence" value="ECO:0007669"/>
    <property type="project" value="UniProtKB-KW"/>
</dbReference>
<feature type="binding site" evidence="3">
    <location>
        <position position="108"/>
    </location>
    <ligand>
        <name>Zn(2+)</name>
        <dbReference type="ChEBI" id="CHEBI:29105"/>
    </ligand>
</feature>
<dbReference type="Proteomes" id="UP000321570">
    <property type="component" value="Unassembled WGS sequence"/>
</dbReference>
<evidence type="ECO:0000256" key="3">
    <source>
        <dbReference type="PIRSR" id="PIRSR602124-1"/>
    </source>
</evidence>
<evidence type="ECO:0000313" key="6">
    <source>
        <dbReference type="Proteomes" id="UP000321570"/>
    </source>
</evidence>
<dbReference type="PROSITE" id="PS51359">
    <property type="entry name" value="COX5B_2"/>
    <property type="match status" value="1"/>
</dbReference>
<evidence type="ECO:0000256" key="1">
    <source>
        <dbReference type="ARBA" id="ARBA00022723"/>
    </source>
</evidence>
<dbReference type="InterPro" id="IPR036972">
    <property type="entry name" value="Cyt_c_oxidase_su5b_sf"/>
</dbReference>
<dbReference type="AlphaFoldDB" id="A0A564Y2W5"/>
<dbReference type="GO" id="GO:0045277">
    <property type="term" value="C:respiratory chain complex IV"/>
    <property type="evidence" value="ECO:0007669"/>
    <property type="project" value="InterPro"/>
</dbReference>
<feature type="binding site" evidence="3">
    <location>
        <position position="106"/>
    </location>
    <ligand>
        <name>Zn(2+)</name>
        <dbReference type="ChEBI" id="CHEBI:29105"/>
    </ligand>
</feature>
<gene>
    <name evidence="5" type="ORF">WMSIL1_LOCUS2251</name>
</gene>
<dbReference type="PANTHER" id="PTHR10122:SF0">
    <property type="entry name" value="CYTOCHROME C OXIDASE SUBUNIT 5B, ISOFORM A-RELATED"/>
    <property type="match status" value="1"/>
</dbReference>
<dbReference type="GO" id="GO:0005740">
    <property type="term" value="C:mitochondrial envelope"/>
    <property type="evidence" value="ECO:0007669"/>
    <property type="project" value="InterPro"/>
</dbReference>
<dbReference type="SUPFAM" id="SSF57802">
    <property type="entry name" value="Rubredoxin-like"/>
    <property type="match status" value="1"/>
</dbReference>
<dbReference type="InterPro" id="IPR002124">
    <property type="entry name" value="Cyt_c_oxidase_su5b"/>
</dbReference>
<name>A0A564Y2W5_HYMDI</name>
<dbReference type="EMBL" id="CABIJS010000055">
    <property type="protein sequence ID" value="VUZ41309.1"/>
    <property type="molecule type" value="Genomic_DNA"/>
</dbReference>
<protein>
    <submittedName>
        <fullName evidence="5">Uncharacterized protein</fullName>
    </submittedName>
</protein>
<sequence>MALRILQTVVRTRAFSSTAIQAPASSVYSRVRNFIINNETLKDDGLSIPLDIEPKQSLSKMQKELLQQIEEVDINYHEFKIRDGDLTSENEPNLIPFDEERRVVGCICHEDTHHISYLLLYKGLTTRCKCGHWFKLVDFNEYEAARDRYWKKIEHEPENQKLMNQLKDAEAELQRLLDASKDMTESSPGSVAMLDKLAIQWQAYKEAYHLIRKKIDEACITDIR</sequence>
<keyword evidence="1 3" id="KW-0479">Metal-binding</keyword>
<evidence type="ECO:0000256" key="2">
    <source>
        <dbReference type="ARBA" id="ARBA00022833"/>
    </source>
</evidence>
<evidence type="ECO:0000313" key="5">
    <source>
        <dbReference type="EMBL" id="VUZ41309.1"/>
    </source>
</evidence>
<proteinExistence type="predicted"/>
<feature type="binding site" evidence="3">
    <location>
        <position position="128"/>
    </location>
    <ligand>
        <name>Zn(2+)</name>
        <dbReference type="ChEBI" id="CHEBI:29105"/>
    </ligand>
</feature>
<accession>A0A564Y2W5</accession>
<organism evidence="5 6">
    <name type="scientific">Hymenolepis diminuta</name>
    <name type="common">Rat tapeworm</name>
    <dbReference type="NCBI Taxonomy" id="6216"/>
    <lineage>
        <taxon>Eukaryota</taxon>
        <taxon>Metazoa</taxon>
        <taxon>Spiralia</taxon>
        <taxon>Lophotrochozoa</taxon>
        <taxon>Platyhelminthes</taxon>
        <taxon>Cestoda</taxon>
        <taxon>Eucestoda</taxon>
        <taxon>Cyclophyllidea</taxon>
        <taxon>Hymenolepididae</taxon>
        <taxon>Hymenolepis</taxon>
    </lineage>
</organism>
<evidence type="ECO:0000256" key="4">
    <source>
        <dbReference type="SAM" id="Coils"/>
    </source>
</evidence>
<reference evidence="5 6" key="1">
    <citation type="submission" date="2019-07" db="EMBL/GenBank/DDBJ databases">
        <authorList>
            <person name="Jastrzebski P J."/>
            <person name="Paukszto L."/>
            <person name="Jastrzebski P J."/>
        </authorList>
    </citation>
    <scope>NUCLEOTIDE SEQUENCE [LARGE SCALE GENOMIC DNA]</scope>
    <source>
        <strain evidence="5 6">WMS-il1</strain>
    </source>
</reference>